<dbReference type="InterPro" id="IPR029071">
    <property type="entry name" value="Ubiquitin-like_domsf"/>
</dbReference>
<dbReference type="FunFam" id="3.30.420.210:FF:000002">
    <property type="entry name" value="UBX domain-containing protein 1"/>
    <property type="match status" value="1"/>
</dbReference>
<feature type="compositionally biased region" description="Low complexity" evidence="1">
    <location>
        <begin position="180"/>
        <end position="195"/>
    </location>
</feature>
<feature type="domain" description="SEP" evidence="3">
    <location>
        <begin position="237"/>
        <end position="301"/>
    </location>
</feature>
<dbReference type="GO" id="GO:0005634">
    <property type="term" value="C:nucleus"/>
    <property type="evidence" value="ECO:0007669"/>
    <property type="project" value="TreeGrafter"/>
</dbReference>
<dbReference type="EMBL" id="JAULSR010000001">
    <property type="protein sequence ID" value="KAK0635992.1"/>
    <property type="molecule type" value="Genomic_DNA"/>
</dbReference>
<dbReference type="InterPro" id="IPR001012">
    <property type="entry name" value="UBX_dom"/>
</dbReference>
<feature type="compositionally biased region" description="Low complexity" evidence="1">
    <location>
        <begin position="216"/>
        <end position="229"/>
    </location>
</feature>
<dbReference type="GO" id="GO:0061025">
    <property type="term" value="P:membrane fusion"/>
    <property type="evidence" value="ECO:0007669"/>
    <property type="project" value="TreeGrafter"/>
</dbReference>
<dbReference type="Gene3D" id="1.10.8.10">
    <property type="entry name" value="DNA helicase RuvA subunit, C-terminal domain"/>
    <property type="match status" value="1"/>
</dbReference>
<organism evidence="4 5">
    <name type="scientific">Bombardia bombarda</name>
    <dbReference type="NCBI Taxonomy" id="252184"/>
    <lineage>
        <taxon>Eukaryota</taxon>
        <taxon>Fungi</taxon>
        <taxon>Dikarya</taxon>
        <taxon>Ascomycota</taxon>
        <taxon>Pezizomycotina</taxon>
        <taxon>Sordariomycetes</taxon>
        <taxon>Sordariomycetidae</taxon>
        <taxon>Sordariales</taxon>
        <taxon>Lasiosphaeriaceae</taxon>
        <taxon>Bombardia</taxon>
    </lineage>
</organism>
<dbReference type="Pfam" id="PF14555">
    <property type="entry name" value="UBA_4"/>
    <property type="match status" value="1"/>
</dbReference>
<dbReference type="GO" id="GO:0007030">
    <property type="term" value="P:Golgi organization"/>
    <property type="evidence" value="ECO:0007669"/>
    <property type="project" value="TreeGrafter"/>
</dbReference>
<feature type="compositionally biased region" description="Low complexity" evidence="1">
    <location>
        <begin position="87"/>
        <end position="97"/>
    </location>
</feature>
<reference evidence="4" key="1">
    <citation type="submission" date="2023-06" db="EMBL/GenBank/DDBJ databases">
        <title>Genome-scale phylogeny and comparative genomics of the fungal order Sordariales.</title>
        <authorList>
            <consortium name="Lawrence Berkeley National Laboratory"/>
            <person name="Hensen N."/>
            <person name="Bonometti L."/>
            <person name="Westerberg I."/>
            <person name="Brannstrom I.O."/>
            <person name="Guillou S."/>
            <person name="Cros-Aarteil S."/>
            <person name="Calhoun S."/>
            <person name="Haridas S."/>
            <person name="Kuo A."/>
            <person name="Mondo S."/>
            <person name="Pangilinan J."/>
            <person name="Riley R."/>
            <person name="LaButti K."/>
            <person name="Andreopoulos B."/>
            <person name="Lipzen A."/>
            <person name="Chen C."/>
            <person name="Yanf M."/>
            <person name="Daum C."/>
            <person name="Ng V."/>
            <person name="Clum A."/>
            <person name="Steindorff A."/>
            <person name="Ohm R."/>
            <person name="Martin F."/>
            <person name="Silar P."/>
            <person name="Natvig D."/>
            <person name="Lalanne C."/>
            <person name="Gautier V."/>
            <person name="Ament-velasquez S.L."/>
            <person name="Kruys A."/>
            <person name="Hutchinson M.I."/>
            <person name="Powell A.J."/>
            <person name="Barry K."/>
            <person name="Miller A.N."/>
            <person name="Grigoriev I.V."/>
            <person name="Debuchy R."/>
            <person name="Gladieux P."/>
            <person name="Thoren M.H."/>
            <person name="Johannesson H."/>
        </authorList>
    </citation>
    <scope>NUCLEOTIDE SEQUENCE</scope>
    <source>
        <strain evidence="4">SMH3391-2</strain>
    </source>
</reference>
<name>A0AA40CEY3_9PEZI</name>
<evidence type="ECO:0000259" key="2">
    <source>
        <dbReference type="PROSITE" id="PS50033"/>
    </source>
</evidence>
<gene>
    <name evidence="4" type="ORF">B0T17DRAFT_484093</name>
</gene>
<sequence>MADHDSLLSQFAEITSGSTAEAIEYLKASQWDLDSAITSYFADMEDGGNEEAPAASSASPAAAAAPTPAVPEYTGPRTLDGRPAPHSVSASSSSAAAKKPQRRTGIATLGSLGGGGGGHSHDDHSDDDDDSDEDERRAPRDLFAGGEKSGLAVHDPAQRSSDPNRLIRDIVAKAKANARSSQNASPPAESSSAASRFFRGAGNLLGGDGVESRTIPDPQAPSSAASAIPTTGAEAPAEERFLHIWQDGFSIDDGELRRFDDPENQAALQMIRQGRAPLHLMNVRFDQRVDVKLQQHQENYRPLPKVYRPFGGEGHRLGSPVPGEAAAVAAPAPVATAAPVASQGSAAASGVDASQPTLMLRIQMPDGTRLPARFNTTQTVGDVYEFVQRASSDVSGRPWVLSTTFPSKDHTEKDLVLGELAEFKRGGTAVVKWL</sequence>
<feature type="compositionally biased region" description="Low complexity" evidence="1">
    <location>
        <begin position="52"/>
        <end position="67"/>
    </location>
</feature>
<protein>
    <recommendedName>
        <fullName evidence="6">UBX domain-containing protein 1</fullName>
    </recommendedName>
</protein>
<evidence type="ECO:0008006" key="6">
    <source>
        <dbReference type="Google" id="ProtNLM"/>
    </source>
</evidence>
<dbReference type="GO" id="GO:0043161">
    <property type="term" value="P:proteasome-mediated ubiquitin-dependent protein catabolic process"/>
    <property type="evidence" value="ECO:0007669"/>
    <property type="project" value="TreeGrafter"/>
</dbReference>
<dbReference type="SUPFAM" id="SSF46934">
    <property type="entry name" value="UBA-like"/>
    <property type="match status" value="1"/>
</dbReference>
<dbReference type="SMART" id="SM00166">
    <property type="entry name" value="UBX"/>
    <property type="match status" value="1"/>
</dbReference>
<evidence type="ECO:0000259" key="3">
    <source>
        <dbReference type="PROSITE" id="PS51399"/>
    </source>
</evidence>
<dbReference type="PROSITE" id="PS50033">
    <property type="entry name" value="UBX"/>
    <property type="match status" value="1"/>
</dbReference>
<dbReference type="GO" id="GO:0043130">
    <property type="term" value="F:ubiquitin binding"/>
    <property type="evidence" value="ECO:0007669"/>
    <property type="project" value="TreeGrafter"/>
</dbReference>
<dbReference type="InterPro" id="IPR012989">
    <property type="entry name" value="SEP_domain"/>
</dbReference>
<dbReference type="InterPro" id="IPR009060">
    <property type="entry name" value="UBA-like_sf"/>
</dbReference>
<dbReference type="Gene3D" id="3.10.20.90">
    <property type="entry name" value="Phosphatidylinositol 3-kinase Catalytic Subunit, Chain A, domain 1"/>
    <property type="match status" value="1"/>
</dbReference>
<dbReference type="Gene3D" id="3.30.420.210">
    <property type="entry name" value="SEP domain"/>
    <property type="match status" value="1"/>
</dbReference>
<proteinExistence type="predicted"/>
<evidence type="ECO:0000313" key="4">
    <source>
        <dbReference type="EMBL" id="KAK0635992.1"/>
    </source>
</evidence>
<dbReference type="CDD" id="cd14352">
    <property type="entry name" value="UBA_DCN1"/>
    <property type="match status" value="1"/>
</dbReference>
<dbReference type="Pfam" id="PF00789">
    <property type="entry name" value="UBX"/>
    <property type="match status" value="1"/>
</dbReference>
<dbReference type="SMART" id="SM00553">
    <property type="entry name" value="SEP"/>
    <property type="match status" value="1"/>
</dbReference>
<evidence type="ECO:0000313" key="5">
    <source>
        <dbReference type="Proteomes" id="UP001174934"/>
    </source>
</evidence>
<evidence type="ECO:0000256" key="1">
    <source>
        <dbReference type="SAM" id="MobiDB-lite"/>
    </source>
</evidence>
<dbReference type="AlphaFoldDB" id="A0AA40CEY3"/>
<dbReference type="GO" id="GO:0005829">
    <property type="term" value="C:cytosol"/>
    <property type="evidence" value="ECO:0007669"/>
    <property type="project" value="TreeGrafter"/>
</dbReference>
<dbReference type="SUPFAM" id="SSF54236">
    <property type="entry name" value="Ubiquitin-like"/>
    <property type="match status" value="1"/>
</dbReference>
<dbReference type="SUPFAM" id="SSF102848">
    <property type="entry name" value="NSFL1 (p97 ATPase) cofactor p47, SEP domain"/>
    <property type="match status" value="1"/>
</dbReference>
<feature type="domain" description="UBX" evidence="2">
    <location>
        <begin position="353"/>
        <end position="415"/>
    </location>
</feature>
<dbReference type="PANTHER" id="PTHR23333">
    <property type="entry name" value="UBX DOMAIN CONTAINING PROTEIN"/>
    <property type="match status" value="1"/>
</dbReference>
<dbReference type="PANTHER" id="PTHR23333:SF20">
    <property type="entry name" value="NSFL1 COFACTOR P47"/>
    <property type="match status" value="1"/>
</dbReference>
<dbReference type="GO" id="GO:0000045">
    <property type="term" value="P:autophagosome assembly"/>
    <property type="evidence" value="ECO:0007669"/>
    <property type="project" value="TreeGrafter"/>
</dbReference>
<keyword evidence="5" id="KW-1185">Reference proteome</keyword>
<accession>A0AA40CEY3</accession>
<feature type="region of interest" description="Disordered" evidence="1">
    <location>
        <begin position="42"/>
        <end position="233"/>
    </location>
</feature>
<dbReference type="Pfam" id="PF08059">
    <property type="entry name" value="SEP"/>
    <property type="match status" value="1"/>
</dbReference>
<dbReference type="PROSITE" id="PS51399">
    <property type="entry name" value="SEP"/>
    <property type="match status" value="1"/>
</dbReference>
<comment type="caution">
    <text evidence="4">The sequence shown here is derived from an EMBL/GenBank/DDBJ whole genome shotgun (WGS) entry which is preliminary data.</text>
</comment>
<dbReference type="GO" id="GO:0031468">
    <property type="term" value="P:nuclear membrane reassembly"/>
    <property type="evidence" value="ECO:0007669"/>
    <property type="project" value="TreeGrafter"/>
</dbReference>
<dbReference type="InterPro" id="IPR036241">
    <property type="entry name" value="NSFL1C_SEP_dom_sf"/>
</dbReference>
<dbReference type="Proteomes" id="UP001174934">
    <property type="component" value="Unassembled WGS sequence"/>
</dbReference>